<feature type="domain" description="Glycosyltransferase subfamily 4-like N-terminal" evidence="2">
    <location>
        <begin position="15"/>
        <end position="165"/>
    </location>
</feature>
<dbReference type="Proteomes" id="UP000184600">
    <property type="component" value="Unassembled WGS sequence"/>
</dbReference>
<dbReference type="InterPro" id="IPR028098">
    <property type="entry name" value="Glyco_trans_4-like_N"/>
</dbReference>
<dbReference type="OrthoDB" id="9775208at2"/>
<feature type="domain" description="Glycosyl transferase family 1" evidence="1">
    <location>
        <begin position="178"/>
        <end position="349"/>
    </location>
</feature>
<dbReference type="Gene3D" id="3.40.50.2000">
    <property type="entry name" value="Glycogen Phosphorylase B"/>
    <property type="match status" value="2"/>
</dbReference>
<dbReference type="GO" id="GO:1901135">
    <property type="term" value="P:carbohydrate derivative metabolic process"/>
    <property type="evidence" value="ECO:0007669"/>
    <property type="project" value="UniProtKB-ARBA"/>
</dbReference>
<dbReference type="EMBL" id="FRFG01000043">
    <property type="protein sequence ID" value="SHO57600.1"/>
    <property type="molecule type" value="Genomic_DNA"/>
</dbReference>
<keyword evidence="3" id="KW-0808">Transferase</keyword>
<accession>A0A1M7YY79</accession>
<evidence type="ECO:0000259" key="1">
    <source>
        <dbReference type="Pfam" id="PF00534"/>
    </source>
</evidence>
<dbReference type="SUPFAM" id="SSF53756">
    <property type="entry name" value="UDP-Glycosyltransferase/glycogen phosphorylase"/>
    <property type="match status" value="1"/>
</dbReference>
<evidence type="ECO:0000313" key="4">
    <source>
        <dbReference type="Proteomes" id="UP000184600"/>
    </source>
</evidence>
<reference evidence="4" key="1">
    <citation type="submission" date="2016-12" db="EMBL/GenBank/DDBJ databases">
        <authorList>
            <person name="Rodrigo-Torres L."/>
            <person name="Arahal R.D."/>
            <person name="Lucena T."/>
        </authorList>
    </citation>
    <scope>NUCLEOTIDE SEQUENCE [LARGE SCALE GENOMIC DNA]</scope>
</reference>
<sequence>MTKPVILHICLSEGWGGLEMYPVRIGSRLSQAGYQIFGLCLQNTQVHKMMKQSGLETFSAKSKSSLLFGDFFRLVRWIKANHISVIHCHKSGDLVFGRLIRLFCPVQVVFTEHMGSQREKKDFYHRWVYRGVDLVLSVSNATYQRNINALPVPAEKISRLWLGTDIPDASPSLPEQMDDIKRELNLPDGDLILGSVGRICEGKGHIELVRAFQLIEQQNPRTLLVIVGGINPHEGCDQNYLRRLKQVIAELDLEDKVFFTGFISDVQRVFSVIDIICLPYANEAFGLTAIESMAAQKPIVGANTGAFPEIFEDTALLCNPLNEEEIADSITTLIRQQDLAEALALKARRRAVDEFSMEKHVQELLSFYCDLVSNRVVFACRT</sequence>
<gene>
    <name evidence="3" type="primary">mfpsA</name>
    <name evidence="3" type="ORF">VQ7734_03370</name>
</gene>
<name>A0A1M7YY79_9VIBR</name>
<dbReference type="InterPro" id="IPR001296">
    <property type="entry name" value="Glyco_trans_1"/>
</dbReference>
<keyword evidence="3" id="KW-0328">Glycosyltransferase</keyword>
<dbReference type="Pfam" id="PF13439">
    <property type="entry name" value="Glyco_transf_4"/>
    <property type="match status" value="1"/>
</dbReference>
<dbReference type="STRING" id="1117707.VQ7734_03370"/>
<evidence type="ECO:0000313" key="3">
    <source>
        <dbReference type="EMBL" id="SHO57600.1"/>
    </source>
</evidence>
<protein>
    <submittedName>
        <fullName evidence="3">Mannosylfructose-phosphate synthase</fullName>
        <ecNumber evidence="3">2.4.1.246</ecNumber>
    </submittedName>
</protein>
<proteinExistence type="predicted"/>
<dbReference type="RefSeq" id="WP_073584686.1">
    <property type="nucleotide sequence ID" value="NZ_AP024897.1"/>
</dbReference>
<dbReference type="PANTHER" id="PTHR12526:SF630">
    <property type="entry name" value="GLYCOSYLTRANSFERASE"/>
    <property type="match status" value="1"/>
</dbReference>
<organism evidence="3 4">
    <name type="scientific">Vibrio quintilis</name>
    <dbReference type="NCBI Taxonomy" id="1117707"/>
    <lineage>
        <taxon>Bacteria</taxon>
        <taxon>Pseudomonadati</taxon>
        <taxon>Pseudomonadota</taxon>
        <taxon>Gammaproteobacteria</taxon>
        <taxon>Vibrionales</taxon>
        <taxon>Vibrionaceae</taxon>
        <taxon>Vibrio</taxon>
    </lineage>
</organism>
<dbReference type="PANTHER" id="PTHR12526">
    <property type="entry name" value="GLYCOSYLTRANSFERASE"/>
    <property type="match status" value="1"/>
</dbReference>
<dbReference type="CDD" id="cd03801">
    <property type="entry name" value="GT4_PimA-like"/>
    <property type="match status" value="1"/>
</dbReference>
<dbReference type="GO" id="GO:0103011">
    <property type="term" value="F:mannosylfructose-phosphate synthase activity"/>
    <property type="evidence" value="ECO:0007669"/>
    <property type="project" value="UniProtKB-EC"/>
</dbReference>
<evidence type="ECO:0000259" key="2">
    <source>
        <dbReference type="Pfam" id="PF13439"/>
    </source>
</evidence>
<dbReference type="EC" id="2.4.1.246" evidence="3"/>
<keyword evidence="4" id="KW-1185">Reference proteome</keyword>
<dbReference type="Pfam" id="PF00534">
    <property type="entry name" value="Glycos_transf_1"/>
    <property type="match status" value="1"/>
</dbReference>
<dbReference type="AlphaFoldDB" id="A0A1M7YY79"/>